<dbReference type="GO" id="GO:0005524">
    <property type="term" value="F:ATP binding"/>
    <property type="evidence" value="ECO:0007669"/>
    <property type="project" value="UniProtKB-KW"/>
</dbReference>
<evidence type="ECO:0000313" key="10">
    <source>
        <dbReference type="Proteomes" id="UP000649604"/>
    </source>
</evidence>
<dbReference type="InterPro" id="IPR037051">
    <property type="entry name" value="4-carb_acid_sugar_kinase_N_sf"/>
</dbReference>
<evidence type="ECO:0000313" key="9">
    <source>
        <dbReference type="EMBL" id="MBD3325351.1"/>
    </source>
</evidence>
<comment type="caution">
    <text evidence="9">The sequence shown here is derived from an EMBL/GenBank/DDBJ whole genome shotgun (WGS) entry which is preliminary data.</text>
</comment>
<sequence length="442" mass="48264">MPRPLRIVVLDDDPTGIQTIHGCLLVTQWDQQALRTAFADACPFFYIFTNTRAHHPDQVREIITEAVQNVIQVNQTVGDQLLFISRSDSTLRSHFPLEITTIMQVVERESGTPIDLVFLVPAFFEAGRVTRNDTHYLREGDRDIPTSDTEFAKDAVFGYTSSHLPTYIEEKTGGQVQAQDVRSISLEALRAQDSTSIYKTLNNVPTSTFVVVNAETYADLDRFAEVVHRLIADGKQVLFQSAASVVKALTHTPDKPLLGREIVSEASDGSGLFIIGSHVRKTSLQLNHLVTSSGIHPIEIDVAAVLTSPIEQLQAVSQQIRSASQSGHTPAVYTSREELRFQTTAERLQAGQQISQFLADLVAQLPVRPAYLVAKGGITSHDVLVKGLQVSSARVLGQILPGVPVIALPAGHRLGAIPYIIFPGNVGDEAALAAIFQKLGRP</sequence>
<dbReference type="GO" id="GO:0016301">
    <property type="term" value="F:kinase activity"/>
    <property type="evidence" value="ECO:0007669"/>
    <property type="project" value="UniProtKB-KW"/>
</dbReference>
<keyword evidence="6" id="KW-0119">Carbohydrate metabolism</keyword>
<keyword evidence="2" id="KW-0808">Transferase</keyword>
<name>A0A9D5Q6Y1_9BACT</name>
<evidence type="ECO:0000256" key="3">
    <source>
        <dbReference type="ARBA" id="ARBA00022741"/>
    </source>
</evidence>
<evidence type="ECO:0000256" key="2">
    <source>
        <dbReference type="ARBA" id="ARBA00022679"/>
    </source>
</evidence>
<dbReference type="InterPro" id="IPR031475">
    <property type="entry name" value="NBD_C"/>
</dbReference>
<evidence type="ECO:0000256" key="4">
    <source>
        <dbReference type="ARBA" id="ARBA00022777"/>
    </source>
</evidence>
<dbReference type="AlphaFoldDB" id="A0A9D5Q6Y1"/>
<dbReference type="Gene3D" id="3.40.980.20">
    <property type="entry name" value="Four-carbon acid sugar kinase, nucleotide binding domain"/>
    <property type="match status" value="1"/>
</dbReference>
<protein>
    <submittedName>
        <fullName evidence="9">Four-carbon acid sugar kinase family protein</fullName>
    </submittedName>
</protein>
<feature type="domain" description="Four-carbon acid sugar kinase nucleotide binding" evidence="8">
    <location>
        <begin position="272"/>
        <end position="432"/>
    </location>
</feature>
<proteinExistence type="inferred from homology"/>
<dbReference type="InterPro" id="IPR010737">
    <property type="entry name" value="4-carb_acid_sugar_kinase_N"/>
</dbReference>
<dbReference type="Pfam" id="PF07005">
    <property type="entry name" value="SBD_N"/>
    <property type="match status" value="1"/>
</dbReference>
<feature type="domain" description="Four-carbon acid sugar kinase N-terminal" evidence="7">
    <location>
        <begin position="7"/>
        <end position="249"/>
    </location>
</feature>
<keyword evidence="4 9" id="KW-0418">Kinase</keyword>
<dbReference type="SUPFAM" id="SSF142764">
    <property type="entry name" value="YgbK-like"/>
    <property type="match status" value="1"/>
</dbReference>
<evidence type="ECO:0000259" key="8">
    <source>
        <dbReference type="Pfam" id="PF17042"/>
    </source>
</evidence>
<dbReference type="Gene3D" id="3.40.50.10840">
    <property type="entry name" value="Putative sugar-binding, N-terminal domain"/>
    <property type="match status" value="1"/>
</dbReference>
<evidence type="ECO:0000256" key="6">
    <source>
        <dbReference type="ARBA" id="ARBA00023277"/>
    </source>
</evidence>
<dbReference type="Pfam" id="PF17042">
    <property type="entry name" value="NBD_C"/>
    <property type="match status" value="1"/>
</dbReference>
<dbReference type="InterPro" id="IPR042213">
    <property type="entry name" value="NBD_C_sf"/>
</dbReference>
<comment type="similarity">
    <text evidence="1">Belongs to the four-carbon acid sugar kinase family.</text>
</comment>
<evidence type="ECO:0000256" key="1">
    <source>
        <dbReference type="ARBA" id="ARBA00005715"/>
    </source>
</evidence>
<evidence type="ECO:0000259" key="7">
    <source>
        <dbReference type="Pfam" id="PF07005"/>
    </source>
</evidence>
<keyword evidence="3" id="KW-0547">Nucleotide-binding</keyword>
<dbReference type="EMBL" id="WJJP01000398">
    <property type="protein sequence ID" value="MBD3325351.1"/>
    <property type="molecule type" value="Genomic_DNA"/>
</dbReference>
<evidence type="ECO:0000256" key="5">
    <source>
        <dbReference type="ARBA" id="ARBA00022840"/>
    </source>
</evidence>
<reference evidence="9" key="1">
    <citation type="submission" date="2019-11" db="EMBL/GenBank/DDBJ databases">
        <title>Microbial mats filling the niche in hypersaline microbial mats.</title>
        <authorList>
            <person name="Wong H.L."/>
            <person name="Macleod F.I."/>
            <person name="White R.A. III"/>
            <person name="Burns B.P."/>
        </authorList>
    </citation>
    <scope>NUCLEOTIDE SEQUENCE</scope>
    <source>
        <strain evidence="9">Rbin_158</strain>
    </source>
</reference>
<organism evidence="9 10">
    <name type="scientific">candidate division KSB3 bacterium</name>
    <dbReference type="NCBI Taxonomy" id="2044937"/>
    <lineage>
        <taxon>Bacteria</taxon>
        <taxon>candidate division KSB3</taxon>
    </lineage>
</organism>
<accession>A0A9D5Q6Y1</accession>
<keyword evidence="5" id="KW-0067">ATP-binding</keyword>
<dbReference type="Proteomes" id="UP000649604">
    <property type="component" value="Unassembled WGS sequence"/>
</dbReference>
<gene>
    <name evidence="9" type="ORF">GF339_12245</name>
</gene>